<evidence type="ECO:0000259" key="1">
    <source>
        <dbReference type="Pfam" id="PF05685"/>
    </source>
</evidence>
<dbReference type="Gene3D" id="3.90.1570.10">
    <property type="entry name" value="tt1808, chain A"/>
    <property type="match status" value="1"/>
</dbReference>
<evidence type="ECO:0000313" key="3">
    <source>
        <dbReference type="Proteomes" id="UP001183809"/>
    </source>
</evidence>
<dbReference type="InterPro" id="IPR012296">
    <property type="entry name" value="Nuclease_put_TT1808"/>
</dbReference>
<gene>
    <name evidence="2" type="ORF">RM764_28690</name>
</gene>
<evidence type="ECO:0000313" key="2">
    <source>
        <dbReference type="EMBL" id="MDT0466936.1"/>
    </source>
</evidence>
<name>A0ABU2U1L7_9ACTN</name>
<dbReference type="Pfam" id="PF05685">
    <property type="entry name" value="Uma2"/>
    <property type="match status" value="1"/>
</dbReference>
<keyword evidence="2" id="KW-0378">Hydrolase</keyword>
<dbReference type="CDD" id="cd06260">
    <property type="entry name" value="DUF820-like"/>
    <property type="match status" value="1"/>
</dbReference>
<dbReference type="GO" id="GO:0004519">
    <property type="term" value="F:endonuclease activity"/>
    <property type="evidence" value="ECO:0007669"/>
    <property type="project" value="UniProtKB-KW"/>
</dbReference>
<dbReference type="InterPro" id="IPR011335">
    <property type="entry name" value="Restrct_endonuc-II-like"/>
</dbReference>
<sequence length="183" mass="20109">MNDQQMIEFFGTLDVPEGAGAELLRGDIVMTRSPDLVHNRTVEGVQEGVPRDRWHRLQCQYVEMHREASEPVHLLVVLERSAGPHSGRLLPVEAVTMLVEVVSRAGAHRDYVTKRSIHAAAGVPVYLIVDPAAARCLVLTQPCGRAEHADYRSQRGRGYGEILLLPESDTAVDTGAFRAIPAP</sequence>
<dbReference type="InterPro" id="IPR008538">
    <property type="entry name" value="Uma2"/>
</dbReference>
<dbReference type="SUPFAM" id="SSF52980">
    <property type="entry name" value="Restriction endonuclease-like"/>
    <property type="match status" value="1"/>
</dbReference>
<keyword evidence="2" id="KW-0540">Nuclease</keyword>
<accession>A0ABU2U1L7</accession>
<keyword evidence="2" id="KW-0255">Endonuclease</keyword>
<dbReference type="PANTHER" id="PTHR35400:SF3">
    <property type="entry name" value="SLL1072 PROTEIN"/>
    <property type="match status" value="1"/>
</dbReference>
<dbReference type="PANTHER" id="PTHR35400">
    <property type="entry name" value="SLR1083 PROTEIN"/>
    <property type="match status" value="1"/>
</dbReference>
<organism evidence="2 3">
    <name type="scientific">Streptomyces gibsoniae</name>
    <dbReference type="NCBI Taxonomy" id="3075529"/>
    <lineage>
        <taxon>Bacteria</taxon>
        <taxon>Bacillati</taxon>
        <taxon>Actinomycetota</taxon>
        <taxon>Actinomycetes</taxon>
        <taxon>Kitasatosporales</taxon>
        <taxon>Streptomycetaceae</taxon>
        <taxon>Streptomyces</taxon>
    </lineage>
</organism>
<dbReference type="RefSeq" id="WP_311698399.1">
    <property type="nucleotide sequence ID" value="NZ_JAVREY010000045.1"/>
</dbReference>
<protein>
    <submittedName>
        <fullName evidence="2">Uma2 family endonuclease</fullName>
    </submittedName>
</protein>
<comment type="caution">
    <text evidence="2">The sequence shown here is derived from an EMBL/GenBank/DDBJ whole genome shotgun (WGS) entry which is preliminary data.</text>
</comment>
<dbReference type="EMBL" id="JAVREY010000045">
    <property type="protein sequence ID" value="MDT0466936.1"/>
    <property type="molecule type" value="Genomic_DNA"/>
</dbReference>
<keyword evidence="3" id="KW-1185">Reference proteome</keyword>
<dbReference type="Proteomes" id="UP001183809">
    <property type="component" value="Unassembled WGS sequence"/>
</dbReference>
<reference evidence="3" key="1">
    <citation type="submission" date="2023-07" db="EMBL/GenBank/DDBJ databases">
        <title>30 novel species of actinomycetes from the DSMZ collection.</title>
        <authorList>
            <person name="Nouioui I."/>
        </authorList>
    </citation>
    <scope>NUCLEOTIDE SEQUENCE [LARGE SCALE GENOMIC DNA]</scope>
    <source>
        <strain evidence="3">DSM 41699</strain>
    </source>
</reference>
<feature type="domain" description="Putative restriction endonuclease" evidence="1">
    <location>
        <begin position="85"/>
        <end position="151"/>
    </location>
</feature>
<proteinExistence type="predicted"/>